<dbReference type="STRING" id="500610.SAMN02799615_01663"/>
<protein>
    <submittedName>
        <fullName evidence="2">Uncharacterized protein</fullName>
    </submittedName>
</protein>
<feature type="transmembrane region" description="Helical" evidence="1">
    <location>
        <begin position="6"/>
        <end position="24"/>
    </location>
</feature>
<name>A0A1I2DEQ8_9GAMM</name>
<gene>
    <name evidence="2" type="ORF">SAMN02799615_01663</name>
</gene>
<dbReference type="Proteomes" id="UP000199477">
    <property type="component" value="Unassembled WGS sequence"/>
</dbReference>
<keyword evidence="1" id="KW-0472">Membrane</keyword>
<dbReference type="AlphaFoldDB" id="A0A1I2DEQ8"/>
<keyword evidence="3" id="KW-1185">Reference proteome</keyword>
<reference evidence="3" key="1">
    <citation type="submission" date="2016-10" db="EMBL/GenBank/DDBJ databases">
        <authorList>
            <person name="Varghese N."/>
            <person name="Submissions S."/>
        </authorList>
    </citation>
    <scope>NUCLEOTIDE SEQUENCE [LARGE SCALE GENOMIC DNA]</scope>
    <source>
        <strain evidence="3">UNC178MFTsu3.1</strain>
    </source>
</reference>
<organism evidence="2 3">
    <name type="scientific">Dyella marensis</name>
    <dbReference type="NCBI Taxonomy" id="500610"/>
    <lineage>
        <taxon>Bacteria</taxon>
        <taxon>Pseudomonadati</taxon>
        <taxon>Pseudomonadota</taxon>
        <taxon>Gammaproteobacteria</taxon>
        <taxon>Lysobacterales</taxon>
        <taxon>Rhodanobacteraceae</taxon>
        <taxon>Dyella</taxon>
    </lineage>
</organism>
<accession>A0A1I2DEQ8</accession>
<keyword evidence="1" id="KW-0812">Transmembrane</keyword>
<feature type="transmembrane region" description="Helical" evidence="1">
    <location>
        <begin position="84"/>
        <end position="103"/>
    </location>
</feature>
<dbReference type="RefSeq" id="WP_026635241.1">
    <property type="nucleotide sequence ID" value="NZ_FONH01000004.1"/>
</dbReference>
<evidence type="ECO:0000313" key="3">
    <source>
        <dbReference type="Proteomes" id="UP000199477"/>
    </source>
</evidence>
<evidence type="ECO:0000256" key="1">
    <source>
        <dbReference type="SAM" id="Phobius"/>
    </source>
</evidence>
<sequence length="106" mass="12492">MLTLYLSLLLAGVVFFLLHFFAQARIARLLRDRHPAQWKIIAETERGRSGPFGVWMRLQLALRSPILPALEDVAITRWRRVWRYSLWGAWLCWFAALGLQYLARTH</sequence>
<keyword evidence="1" id="KW-1133">Transmembrane helix</keyword>
<evidence type="ECO:0000313" key="2">
    <source>
        <dbReference type="EMBL" id="SFE78997.1"/>
    </source>
</evidence>
<proteinExistence type="predicted"/>
<dbReference type="EMBL" id="FONH01000004">
    <property type="protein sequence ID" value="SFE78997.1"/>
    <property type="molecule type" value="Genomic_DNA"/>
</dbReference>